<dbReference type="Proteomes" id="UP000825729">
    <property type="component" value="Unassembled WGS sequence"/>
</dbReference>
<evidence type="ECO:0000259" key="2">
    <source>
        <dbReference type="Pfam" id="PF03732"/>
    </source>
</evidence>
<name>A0AAV7E149_ARIFI</name>
<feature type="domain" description="Retrotransposon gag" evidence="2">
    <location>
        <begin position="226"/>
        <end position="260"/>
    </location>
</feature>
<keyword evidence="4" id="KW-1185">Reference proteome</keyword>
<feature type="region of interest" description="Disordered" evidence="1">
    <location>
        <begin position="110"/>
        <end position="151"/>
    </location>
</feature>
<evidence type="ECO:0000313" key="4">
    <source>
        <dbReference type="Proteomes" id="UP000825729"/>
    </source>
</evidence>
<evidence type="ECO:0000313" key="3">
    <source>
        <dbReference type="EMBL" id="KAG9442595.1"/>
    </source>
</evidence>
<gene>
    <name evidence="3" type="ORF">H6P81_018449</name>
</gene>
<accession>A0AAV7E149</accession>
<feature type="region of interest" description="Disordered" evidence="1">
    <location>
        <begin position="1"/>
        <end position="21"/>
    </location>
</feature>
<comment type="caution">
    <text evidence="3">The sequence shown here is derived from an EMBL/GenBank/DDBJ whole genome shotgun (WGS) entry which is preliminary data.</text>
</comment>
<feature type="region of interest" description="Disordered" evidence="1">
    <location>
        <begin position="320"/>
        <end position="358"/>
    </location>
</feature>
<feature type="compositionally biased region" description="Basic and acidic residues" evidence="1">
    <location>
        <begin position="430"/>
        <end position="442"/>
    </location>
</feature>
<dbReference type="Gene3D" id="2.40.70.10">
    <property type="entry name" value="Acid Proteases"/>
    <property type="match status" value="1"/>
</dbReference>
<dbReference type="InterPro" id="IPR005162">
    <property type="entry name" value="Retrotrans_gag_dom"/>
</dbReference>
<dbReference type="EMBL" id="JAINDJ010000007">
    <property type="protein sequence ID" value="KAG9442595.1"/>
    <property type="molecule type" value="Genomic_DNA"/>
</dbReference>
<sequence>MEYCSSLGALNDKKRRSSTQRRKLLPEREVKSEICEEHIWSSRVPIEAIFGLKIPEDIKDHITKIQAIPTRGSQVSDLPSGGPSAGIGSRIKQLLHIISRDEPGLCMKTRSGGEPLAEPDSEPERSLLNRRRRGNSAMEDQNQEEGAEKTVEHYVQSNPNAQRSAIVRPEVPRNFEIKPQILSMIQNNYQFGGLSNEDPNEHIEKFLEICDTFRFKDVTNEAVWLRLFPFTLRDRAKSWYHTLPSESIRTWDELQRKFLAGGTMNKKTPNEVYELIEEMTSNMYQYPVERSERGRVSAYIMLIMSNDPYNNTYNPGWRNHPNFSWPNNNQQPNTQQPIAQTRPPPGFQKAAREPEQKSNLEDMISKFLANQEKGEARLQTQEAPIRNLEIQMRRLANAISGRNKGTLPSNFETNPKEQIKAITLRSGKVLEEQRQPQVEENKANQQQDKEGEEQKEEREVSRQQKQRGKSSLSNAEINVDTLPYPARAKKDKLEEKFIKFIDIFKKLEINIPFVEALMQMPQYAKFLKEVLSGKMKIEEQGTVMLTESFSAILKNQLPTKLKDPGSFTIPCEFENFKFNKVLCDLGASINLMPLSICRKLNLRELKETNIMLQFADRSTKRPNGLIEDVLVRIGKFIYPCDFVVLDMEVD</sequence>
<evidence type="ECO:0000256" key="1">
    <source>
        <dbReference type="SAM" id="MobiDB-lite"/>
    </source>
</evidence>
<dbReference type="PANTHER" id="PTHR33067">
    <property type="entry name" value="RNA-DIRECTED DNA POLYMERASE-RELATED"/>
    <property type="match status" value="1"/>
</dbReference>
<feature type="compositionally biased region" description="Low complexity" evidence="1">
    <location>
        <begin position="326"/>
        <end position="337"/>
    </location>
</feature>
<feature type="region of interest" description="Disordered" evidence="1">
    <location>
        <begin position="430"/>
        <end position="476"/>
    </location>
</feature>
<reference evidence="3 4" key="1">
    <citation type="submission" date="2021-07" db="EMBL/GenBank/DDBJ databases">
        <title>The Aristolochia fimbriata genome: insights into angiosperm evolution, floral development and chemical biosynthesis.</title>
        <authorList>
            <person name="Jiao Y."/>
        </authorList>
    </citation>
    <scope>NUCLEOTIDE SEQUENCE [LARGE SCALE GENOMIC DNA]</scope>
    <source>
        <strain evidence="3">IBCAS-2021</strain>
        <tissue evidence="3">Leaf</tissue>
    </source>
</reference>
<protein>
    <recommendedName>
        <fullName evidence="2">Retrotransposon gag domain-containing protein</fullName>
    </recommendedName>
</protein>
<dbReference type="AlphaFoldDB" id="A0AAV7E149"/>
<dbReference type="Pfam" id="PF03732">
    <property type="entry name" value="Retrotrans_gag"/>
    <property type="match status" value="1"/>
</dbReference>
<dbReference type="PANTHER" id="PTHR33067:SF9">
    <property type="entry name" value="RNA-DIRECTED DNA POLYMERASE"/>
    <property type="match status" value="1"/>
</dbReference>
<organism evidence="3 4">
    <name type="scientific">Aristolochia fimbriata</name>
    <name type="common">White veined hardy Dutchman's pipe vine</name>
    <dbReference type="NCBI Taxonomy" id="158543"/>
    <lineage>
        <taxon>Eukaryota</taxon>
        <taxon>Viridiplantae</taxon>
        <taxon>Streptophyta</taxon>
        <taxon>Embryophyta</taxon>
        <taxon>Tracheophyta</taxon>
        <taxon>Spermatophyta</taxon>
        <taxon>Magnoliopsida</taxon>
        <taxon>Magnoliidae</taxon>
        <taxon>Piperales</taxon>
        <taxon>Aristolochiaceae</taxon>
        <taxon>Aristolochia</taxon>
    </lineage>
</organism>
<proteinExistence type="predicted"/>
<dbReference type="CDD" id="cd00303">
    <property type="entry name" value="retropepsin_like"/>
    <property type="match status" value="1"/>
</dbReference>
<dbReference type="InterPro" id="IPR021109">
    <property type="entry name" value="Peptidase_aspartic_dom_sf"/>
</dbReference>